<dbReference type="SUPFAM" id="SSF47954">
    <property type="entry name" value="Cyclin-like"/>
    <property type="match status" value="1"/>
</dbReference>
<evidence type="ECO:0000313" key="2">
    <source>
        <dbReference type="EMBL" id="EOR04949.1"/>
    </source>
</evidence>
<dbReference type="GO" id="GO:0016538">
    <property type="term" value="F:cyclin-dependent protein serine/threonine kinase regulator activity"/>
    <property type="evidence" value="ECO:0007669"/>
    <property type="project" value="TreeGrafter"/>
</dbReference>
<proteinExistence type="predicted"/>
<dbReference type="HOGENOM" id="CLU_1300541_0_0_1"/>
<evidence type="ECO:0000313" key="3">
    <source>
        <dbReference type="Proteomes" id="UP000014064"/>
    </source>
</evidence>
<dbReference type="InterPro" id="IPR036915">
    <property type="entry name" value="Cyclin-like_sf"/>
</dbReference>
<dbReference type="CDD" id="cd20558">
    <property type="entry name" value="CYCLIN_ScPCL7-like"/>
    <property type="match status" value="1"/>
</dbReference>
<organism evidence="2 3">
    <name type="scientific">Wallemia ichthyophaga (strain EXF-994 / CBS 113033)</name>
    <dbReference type="NCBI Taxonomy" id="1299270"/>
    <lineage>
        <taxon>Eukaryota</taxon>
        <taxon>Fungi</taxon>
        <taxon>Dikarya</taxon>
        <taxon>Basidiomycota</taxon>
        <taxon>Wallemiomycotina</taxon>
        <taxon>Wallemiomycetes</taxon>
        <taxon>Wallemiales</taxon>
        <taxon>Wallemiaceae</taxon>
        <taxon>Wallemia</taxon>
    </lineage>
</organism>
<dbReference type="AlphaFoldDB" id="R9ARR8"/>
<dbReference type="PANTHER" id="PTHR15615:SF94">
    <property type="entry name" value="PHO85 CYCLIN-6-RELATED"/>
    <property type="match status" value="1"/>
</dbReference>
<dbReference type="STRING" id="1299270.R9ARR8"/>
<evidence type="ECO:0000256" key="1">
    <source>
        <dbReference type="SAM" id="MobiDB-lite"/>
    </source>
</evidence>
<dbReference type="GO" id="GO:0000307">
    <property type="term" value="C:cyclin-dependent protein kinase holoenzyme complex"/>
    <property type="evidence" value="ECO:0007669"/>
    <property type="project" value="TreeGrafter"/>
</dbReference>
<dbReference type="OrthoDB" id="1060854at2759"/>
<dbReference type="eggNOG" id="KOG1674">
    <property type="taxonomic scope" value="Eukaryota"/>
</dbReference>
<sequence>MDMDTNNLILFISKFILNGIGDQVLDEEQEDERGFHSQFQPQRGQQRGQRGQAQQEQPQPPVQTQTQHHHPHTQACSSSLNNPSTLQLFQAKSIPSISIHNYLVRILRYCPSTNEVFISLIIYFDRMKLLSSLFTINSYNIHRLIIAGITVSSKFFSDIFYTNSRYAKVGGLPLSELNQLELHFLLLNDFNLVINQSELDSYTKKLLETSID</sequence>
<keyword evidence="3" id="KW-1185">Reference proteome</keyword>
<dbReference type="PANTHER" id="PTHR15615">
    <property type="match status" value="1"/>
</dbReference>
<dbReference type="Proteomes" id="UP000014064">
    <property type="component" value="Unassembled WGS sequence"/>
</dbReference>
<dbReference type="RefSeq" id="XP_009265981.1">
    <property type="nucleotide sequence ID" value="XM_009267706.1"/>
</dbReference>
<accession>R9ARR8</accession>
<dbReference type="InterPro" id="IPR013922">
    <property type="entry name" value="Cyclin_PHO80-like"/>
</dbReference>
<dbReference type="EMBL" id="KE007224">
    <property type="protein sequence ID" value="EOR04949.1"/>
    <property type="molecule type" value="Genomic_DNA"/>
</dbReference>
<protein>
    <submittedName>
        <fullName evidence="2">PHO85 cyclin-like protein C20F10.10</fullName>
    </submittedName>
</protein>
<dbReference type="GeneID" id="20373260"/>
<gene>
    <name evidence="2" type="ORF">J056_000308</name>
</gene>
<reference evidence="3" key="1">
    <citation type="journal article" date="2013" name="BMC Genomics">
        <title>Genome and transcriptome sequencing of the halophilic fungus Wallemia ichthyophaga: haloadaptations present and absent.</title>
        <authorList>
            <person name="Zajc J."/>
            <person name="Liu Y."/>
            <person name="Dai W."/>
            <person name="Yang Z."/>
            <person name="Hu J."/>
            <person name="Gostincar C."/>
            <person name="Gunde-Cimerman N."/>
        </authorList>
    </citation>
    <scope>NUCLEOTIDE SEQUENCE [LARGE SCALE GENOMIC DNA]</scope>
    <source>
        <strain evidence="3">EXF-994 / CBS 113033</strain>
    </source>
</reference>
<name>R9ARR8_WALI9</name>
<dbReference type="Gene3D" id="1.10.472.10">
    <property type="entry name" value="Cyclin-like"/>
    <property type="match status" value="1"/>
</dbReference>
<dbReference type="KEGG" id="wic:J056_000308"/>
<dbReference type="GO" id="GO:0005634">
    <property type="term" value="C:nucleus"/>
    <property type="evidence" value="ECO:0007669"/>
    <property type="project" value="TreeGrafter"/>
</dbReference>
<feature type="compositionally biased region" description="Low complexity" evidence="1">
    <location>
        <begin position="36"/>
        <end position="66"/>
    </location>
</feature>
<dbReference type="GO" id="GO:0019901">
    <property type="term" value="F:protein kinase binding"/>
    <property type="evidence" value="ECO:0007669"/>
    <property type="project" value="InterPro"/>
</dbReference>
<dbReference type="Pfam" id="PF08613">
    <property type="entry name" value="Cyclin"/>
    <property type="match status" value="1"/>
</dbReference>
<feature type="region of interest" description="Disordered" evidence="1">
    <location>
        <begin position="27"/>
        <end position="79"/>
    </location>
</feature>
<dbReference type="OMA" id="ISVCYLM"/>